<dbReference type="GeneID" id="37041275"/>
<dbReference type="InterPro" id="IPR049237">
    <property type="entry name" value="DUF2264_C"/>
</dbReference>
<dbReference type="Proteomes" id="UP000245768">
    <property type="component" value="Unassembled WGS sequence"/>
</dbReference>
<dbReference type="OrthoDB" id="5150166at2759"/>
<dbReference type="Pfam" id="PF20938">
    <property type="entry name" value="DUF2264_C"/>
    <property type="match status" value="1"/>
</dbReference>
<evidence type="ECO:0000313" key="4">
    <source>
        <dbReference type="Proteomes" id="UP000245768"/>
    </source>
</evidence>
<name>A0A316YFN6_9BASI</name>
<proteinExistence type="predicted"/>
<accession>A0A316YFN6</accession>
<dbReference type="Pfam" id="PF10022">
    <property type="entry name" value="DUF2264"/>
    <property type="match status" value="1"/>
</dbReference>
<organism evidence="3 4">
    <name type="scientific">Acaromyces ingoldii</name>
    <dbReference type="NCBI Taxonomy" id="215250"/>
    <lineage>
        <taxon>Eukaryota</taxon>
        <taxon>Fungi</taxon>
        <taxon>Dikarya</taxon>
        <taxon>Basidiomycota</taxon>
        <taxon>Ustilaginomycotina</taxon>
        <taxon>Exobasidiomycetes</taxon>
        <taxon>Exobasidiales</taxon>
        <taxon>Cryptobasidiaceae</taxon>
        <taxon>Acaromyces</taxon>
    </lineage>
</organism>
<dbReference type="PANTHER" id="PTHR35339">
    <property type="entry name" value="LINALOOL DEHYDRATASE_ISOMERASE DOMAIN-CONTAINING PROTEIN"/>
    <property type="match status" value="1"/>
</dbReference>
<feature type="domain" description="DUF2264" evidence="1">
    <location>
        <begin position="16"/>
        <end position="381"/>
    </location>
</feature>
<dbReference type="STRING" id="215250.A0A316YFN6"/>
<protein>
    <submittedName>
        <fullName evidence="3">Uncharacterized protein</fullName>
    </submittedName>
</protein>
<dbReference type="PIRSF" id="PIRSF014753">
    <property type="entry name" value="UCP014753"/>
    <property type="match status" value="1"/>
</dbReference>
<dbReference type="InterPro" id="IPR016624">
    <property type="entry name" value="UCP014753"/>
</dbReference>
<reference evidence="3 4" key="1">
    <citation type="journal article" date="2018" name="Mol. Biol. Evol.">
        <title>Broad Genomic Sampling Reveals a Smut Pathogenic Ancestry of the Fungal Clade Ustilaginomycotina.</title>
        <authorList>
            <person name="Kijpornyongpan T."/>
            <person name="Mondo S.J."/>
            <person name="Barry K."/>
            <person name="Sandor L."/>
            <person name="Lee J."/>
            <person name="Lipzen A."/>
            <person name="Pangilinan J."/>
            <person name="LaButti K."/>
            <person name="Hainaut M."/>
            <person name="Henrissat B."/>
            <person name="Grigoriev I.V."/>
            <person name="Spatafora J.W."/>
            <person name="Aime M.C."/>
        </authorList>
    </citation>
    <scope>NUCLEOTIDE SEQUENCE [LARGE SCALE GENOMIC DNA]</scope>
    <source>
        <strain evidence="3 4">MCA 4198</strain>
    </source>
</reference>
<dbReference type="EMBL" id="KZ819639">
    <property type="protein sequence ID" value="PWN87886.1"/>
    <property type="molecule type" value="Genomic_DNA"/>
</dbReference>
<dbReference type="InterPro" id="IPR049349">
    <property type="entry name" value="DUF2264_N"/>
</dbReference>
<dbReference type="InParanoid" id="A0A316YFN6"/>
<gene>
    <name evidence="3" type="ORF">FA10DRAFT_244885</name>
</gene>
<dbReference type="AlphaFoldDB" id="A0A316YFN6"/>
<evidence type="ECO:0000259" key="1">
    <source>
        <dbReference type="Pfam" id="PF10022"/>
    </source>
</evidence>
<evidence type="ECO:0000313" key="3">
    <source>
        <dbReference type="EMBL" id="PWN87886.1"/>
    </source>
</evidence>
<dbReference type="PANTHER" id="PTHR35339:SF4">
    <property type="entry name" value="LINALOOL DEHYDRATASE_ISOMERASE DOMAIN-CONTAINING PROTEIN"/>
    <property type="match status" value="1"/>
</dbReference>
<feature type="domain" description="DUF2264" evidence="2">
    <location>
        <begin position="389"/>
        <end position="674"/>
    </location>
</feature>
<sequence length="678" mass="74243">MPVPLADICHSSDPATRAGCFKLAAALIAALLPRLSPGRARLLLGNTGTHYDETAAELEGYSRALWGVVPLLAGHRAETSGVDAALIAQIECAWRDGLINGTDPAHAEYWGAVRDRDQRMVEMCAIGFALTKLPGVFWEPLTSQQRENVARWLGDINGREMPRTNWRWFRVMANIGLRTVGASTYSAEVLYADLDFMDTFHVERGWNADGPVEEGVKQMDYYSASFALQFAPLLYVCDEVAQRDDAARCQRFRKRAAQFAEDFVCWFDDAGRAVPFGRSMTYRFAMVAYWPALAYAGLTDAAAKPLNNAGVTKGIWARNIRWFIGQRGVLRDDGTFSIGYTYENLFLTENYNSPGSPYWAFLALLPLALPSTHAWWRSEEKALPSSELPSIKALKPPGHIAIRHGGNHAYVLSAGQQPAYRMRHGAQKYCKLAYSSAFGYSVPTGASGDEQHALDSTFALSDDGGETFKVPRQLRSAHLDEARGCLTSSWMPWPGVLVETWLVAPAPSSLAWHVRAHRVTVTDAAAKTTVPAALLISDGSFAVSDRAQQGEKRRLEQRDQVGADSIYTSSSTAFVASHKGAVGIRDITLGSASESDKQRTQGVVVPVDASSNIIAPRTSVACLQKTLARAPGARHILVSAVFAMVPRDDTVGLSTDEIRKAWEVDVEVPKWLEEALSA</sequence>
<evidence type="ECO:0000259" key="2">
    <source>
        <dbReference type="Pfam" id="PF20938"/>
    </source>
</evidence>
<keyword evidence="4" id="KW-1185">Reference proteome</keyword>
<dbReference type="RefSeq" id="XP_025375084.1">
    <property type="nucleotide sequence ID" value="XM_025519359.1"/>
</dbReference>